<feature type="chain" id="PRO_5025552998" evidence="1">
    <location>
        <begin position="31"/>
        <end position="69"/>
    </location>
</feature>
<dbReference type="AlphaFoldDB" id="A0A6B0TX86"/>
<sequence>MVFQSSGRHSASLYLFLLLGRSCRLQCCIAVVVRGAAARGLWALPPPPEAGAASPSPSMALSSRICLMR</sequence>
<dbReference type="EMBL" id="GIFC01000408">
    <property type="protein sequence ID" value="MXU82491.1"/>
    <property type="molecule type" value="Transcribed_RNA"/>
</dbReference>
<protein>
    <submittedName>
        <fullName evidence="2">Putative secreted protein</fullName>
    </submittedName>
</protein>
<reference evidence="2" key="1">
    <citation type="submission" date="2019-12" db="EMBL/GenBank/DDBJ databases">
        <title>An insight into the sialome of adult female Ixodes ricinus ticks feeding for 6 days.</title>
        <authorList>
            <person name="Perner J."/>
            <person name="Ribeiro J.M.C."/>
        </authorList>
    </citation>
    <scope>NUCLEOTIDE SEQUENCE</scope>
    <source>
        <strain evidence="2">Semi-engorged</strain>
        <tissue evidence="2">Salivary glands</tissue>
    </source>
</reference>
<accession>A0A6B0TX86</accession>
<name>A0A6B0TX86_IXORI</name>
<feature type="signal peptide" evidence="1">
    <location>
        <begin position="1"/>
        <end position="30"/>
    </location>
</feature>
<evidence type="ECO:0000256" key="1">
    <source>
        <dbReference type="SAM" id="SignalP"/>
    </source>
</evidence>
<organism evidence="2">
    <name type="scientific">Ixodes ricinus</name>
    <name type="common">Common tick</name>
    <name type="synonym">Acarus ricinus</name>
    <dbReference type="NCBI Taxonomy" id="34613"/>
    <lineage>
        <taxon>Eukaryota</taxon>
        <taxon>Metazoa</taxon>
        <taxon>Ecdysozoa</taxon>
        <taxon>Arthropoda</taxon>
        <taxon>Chelicerata</taxon>
        <taxon>Arachnida</taxon>
        <taxon>Acari</taxon>
        <taxon>Parasitiformes</taxon>
        <taxon>Ixodida</taxon>
        <taxon>Ixodoidea</taxon>
        <taxon>Ixodidae</taxon>
        <taxon>Ixodinae</taxon>
        <taxon>Ixodes</taxon>
    </lineage>
</organism>
<evidence type="ECO:0000313" key="2">
    <source>
        <dbReference type="EMBL" id="MXU82491.1"/>
    </source>
</evidence>
<proteinExistence type="predicted"/>
<keyword evidence="1" id="KW-0732">Signal</keyword>